<dbReference type="PANTHER" id="PTHR10983:SF2">
    <property type="entry name" value="ACYL-COA:LYSOPHOSPHATIDYLGLYCEROL ACYLTRANSFERASE 1"/>
    <property type="match status" value="1"/>
</dbReference>
<evidence type="ECO:0000313" key="8">
    <source>
        <dbReference type="RefSeq" id="XP_013407861.1"/>
    </source>
</evidence>
<dbReference type="Proteomes" id="UP000085678">
    <property type="component" value="Unplaced"/>
</dbReference>
<feature type="domain" description="Phospholipid/glycerol acyltransferase" evidence="5">
    <location>
        <begin position="98"/>
        <end position="222"/>
    </location>
</feature>
<evidence type="ECO:0000256" key="3">
    <source>
        <dbReference type="ARBA" id="ARBA00023315"/>
    </source>
</evidence>
<reference evidence="7 8" key="1">
    <citation type="submission" date="2025-04" db="UniProtKB">
        <authorList>
            <consortium name="RefSeq"/>
        </authorList>
    </citation>
    <scope>IDENTIFICATION</scope>
    <source>
        <tissue evidence="7 8">Gonads</tissue>
    </source>
</reference>
<dbReference type="RefSeq" id="XP_013407860.1">
    <property type="nucleotide sequence ID" value="XM_013552406.1"/>
</dbReference>
<dbReference type="AlphaFoldDB" id="A0A1S3JCE5"/>
<keyword evidence="4" id="KW-0472">Membrane</keyword>
<evidence type="ECO:0000313" key="7">
    <source>
        <dbReference type="RefSeq" id="XP_013407860.1"/>
    </source>
</evidence>
<evidence type="ECO:0000256" key="2">
    <source>
        <dbReference type="ARBA" id="ARBA00022679"/>
    </source>
</evidence>
<dbReference type="SUPFAM" id="SSF69593">
    <property type="entry name" value="Glycerol-3-phosphate (1)-acyltransferase"/>
    <property type="match status" value="1"/>
</dbReference>
<evidence type="ECO:0000313" key="6">
    <source>
        <dbReference type="Proteomes" id="UP000085678"/>
    </source>
</evidence>
<organism evidence="6 8">
    <name type="scientific">Lingula anatina</name>
    <name type="common">Brachiopod</name>
    <name type="synonym">Lingula unguis</name>
    <dbReference type="NCBI Taxonomy" id="7574"/>
    <lineage>
        <taxon>Eukaryota</taxon>
        <taxon>Metazoa</taxon>
        <taxon>Spiralia</taxon>
        <taxon>Lophotrochozoa</taxon>
        <taxon>Brachiopoda</taxon>
        <taxon>Linguliformea</taxon>
        <taxon>Lingulata</taxon>
        <taxon>Lingulida</taxon>
        <taxon>Linguloidea</taxon>
        <taxon>Lingulidae</taxon>
        <taxon>Lingula</taxon>
    </lineage>
</organism>
<protein>
    <submittedName>
        <fullName evidence="7 8">Acyl-CoA:lysophosphatidylglycerol acyltransferase 1-like</fullName>
    </submittedName>
</protein>
<evidence type="ECO:0000256" key="4">
    <source>
        <dbReference type="SAM" id="Phobius"/>
    </source>
</evidence>
<keyword evidence="3" id="KW-0012">Acyltransferase</keyword>
<gene>
    <name evidence="7 8 9" type="primary">LOC106171902</name>
</gene>
<accession>A0A1S3JCE5</accession>
<keyword evidence="4" id="KW-0812">Transmembrane</keyword>
<evidence type="ECO:0000259" key="5">
    <source>
        <dbReference type="SMART" id="SM00563"/>
    </source>
</evidence>
<dbReference type="GeneID" id="106171902"/>
<dbReference type="KEGG" id="lak:106171902"/>
<dbReference type="InterPro" id="IPR002123">
    <property type="entry name" value="Plipid/glycerol_acylTrfase"/>
</dbReference>
<dbReference type="CDD" id="cd07990">
    <property type="entry name" value="LPLAT_LCLAT1-like"/>
    <property type="match status" value="1"/>
</dbReference>
<dbReference type="GO" id="GO:0036149">
    <property type="term" value="P:phosphatidylinositol acyl-chain remodeling"/>
    <property type="evidence" value="ECO:0007669"/>
    <property type="project" value="TreeGrafter"/>
</dbReference>
<dbReference type="Pfam" id="PF01553">
    <property type="entry name" value="Acyltransferase"/>
    <property type="match status" value="1"/>
</dbReference>
<keyword evidence="4" id="KW-1133">Transmembrane helix</keyword>
<dbReference type="SMART" id="SM00563">
    <property type="entry name" value="PlsC"/>
    <property type="match status" value="1"/>
</dbReference>
<dbReference type="RefSeq" id="XP_013407862.1">
    <property type="nucleotide sequence ID" value="XM_013552408.1"/>
</dbReference>
<dbReference type="OMA" id="EMGDDIT"/>
<dbReference type="PANTHER" id="PTHR10983">
    <property type="entry name" value="1-ACYLGLYCEROL-3-PHOSPHATE ACYLTRANSFERASE-RELATED"/>
    <property type="match status" value="1"/>
</dbReference>
<feature type="transmembrane region" description="Helical" evidence="4">
    <location>
        <begin position="346"/>
        <end position="370"/>
    </location>
</feature>
<dbReference type="InterPro" id="IPR032098">
    <property type="entry name" value="Acyltransf_C"/>
</dbReference>
<comment type="similarity">
    <text evidence="1">Belongs to the 1-acyl-sn-glycerol-3-phosphate acyltransferase family.</text>
</comment>
<sequence>MELNRKTSDPVQWTPYLIGKCIIRALYVLINNLYCIPAYVVWMFCFSPLRFIRPDLYWYIEGVLFKWLLAMVTCWMTTAGYRVVEVGENVSPAYNEEALVIVNHQSTADVPTMMHALQHKGKAVRHMMWIQDLIFKYTNFGVVSASHGDFFILQGKEHRNTMLDKLQEHIEKTYLTRDRKWILLFPEGGFLRKRRQGSQIFGQKNNFPILEHVTLPRVGAMKTVLTTLSKETLKKKSTQTPGQASKHVKWVIDITIGYPDAKPLDLQTVIAGQRPTCDVTLYYRLFPISVIPTDTEGLTQWMYRRFEEKEQLLDTFYITGMFPDLPNTGSIGKRLPGPKRIEFSPLYFLSIHVFFILSTFIQWAVFLGIWRSLF</sequence>
<dbReference type="STRING" id="7574.A0A1S3JCE5"/>
<dbReference type="Pfam" id="PF16076">
    <property type="entry name" value="Acyltransf_C"/>
    <property type="match status" value="1"/>
</dbReference>
<evidence type="ECO:0000313" key="9">
    <source>
        <dbReference type="RefSeq" id="XP_013407862.1"/>
    </source>
</evidence>
<feature type="transmembrane region" description="Helical" evidence="4">
    <location>
        <begin position="21"/>
        <end position="44"/>
    </location>
</feature>
<name>A0A1S3JCE5_LINAN</name>
<keyword evidence="6" id="KW-1185">Reference proteome</keyword>
<evidence type="ECO:0000256" key="1">
    <source>
        <dbReference type="ARBA" id="ARBA00008655"/>
    </source>
</evidence>
<keyword evidence="2" id="KW-0808">Transferase</keyword>
<dbReference type="GO" id="GO:0005783">
    <property type="term" value="C:endoplasmic reticulum"/>
    <property type="evidence" value="ECO:0007669"/>
    <property type="project" value="TreeGrafter"/>
</dbReference>
<dbReference type="OrthoDB" id="5920068at2759"/>
<proteinExistence type="inferred from homology"/>
<dbReference type="RefSeq" id="XP_013407861.1">
    <property type="nucleotide sequence ID" value="XM_013552407.1"/>
</dbReference>
<dbReference type="GO" id="GO:0016746">
    <property type="term" value="F:acyltransferase activity"/>
    <property type="evidence" value="ECO:0007669"/>
    <property type="project" value="UniProtKB-KW"/>
</dbReference>